<dbReference type="InParanoid" id="A0A409YV80"/>
<dbReference type="AlphaFoldDB" id="A0A409YV80"/>
<dbReference type="Gene3D" id="3.40.605.10">
    <property type="entry name" value="Aldehyde Dehydrogenase, Chain A, domain 1"/>
    <property type="match status" value="1"/>
</dbReference>
<reference evidence="6 7" key="1">
    <citation type="journal article" date="2018" name="Evol. Lett.">
        <title>Horizontal gene cluster transfer increased hallucinogenic mushroom diversity.</title>
        <authorList>
            <person name="Reynolds H.T."/>
            <person name="Vijayakumar V."/>
            <person name="Gluck-Thaler E."/>
            <person name="Korotkin H.B."/>
            <person name="Matheny P.B."/>
            <person name="Slot J.C."/>
        </authorList>
    </citation>
    <scope>NUCLEOTIDE SEQUENCE [LARGE SCALE GENOMIC DNA]</scope>
    <source>
        <strain evidence="6 7">2629</strain>
    </source>
</reference>
<dbReference type="Pfam" id="PF00171">
    <property type="entry name" value="Aldedh"/>
    <property type="match status" value="1"/>
</dbReference>
<comment type="caution">
    <text evidence="6">The sequence shown here is derived from an EMBL/GenBank/DDBJ whole genome shotgun (WGS) entry which is preliminary data.</text>
</comment>
<dbReference type="SUPFAM" id="SSF53720">
    <property type="entry name" value="ALDH-like"/>
    <property type="match status" value="1"/>
</dbReference>
<gene>
    <name evidence="6" type="ORF">CVT24_011006</name>
</gene>
<feature type="active site" evidence="3">
    <location>
        <position position="270"/>
    </location>
</feature>
<accession>A0A409YV80</accession>
<dbReference type="STRING" id="181874.A0A409YV80"/>
<feature type="domain" description="Aldehyde dehydrogenase" evidence="5">
    <location>
        <begin position="31"/>
        <end position="492"/>
    </location>
</feature>
<sequence>MPGTTYTHNFDTDAFKGTVTINTGLFINGEWVDPVEESTIDVFNPATGQLITTVAAGGPKDIDAAVNAAQKAFKTGWGLNTPGTVRGRLLNKLADLLEQNLETFAALESLDTGKVYNKAKAMDLGLSLSVLRYYAGWADKVQGKTIETTENKLAYTRHEPYGVCGQIIPWNSPMIMLSFKLGPALATGNTIVLKPSELTPLTALKFAELVVEAGFPPGVVNIVNGYGPVAGQAISEHPKITKIAFTGSTLTGRKIMKASAESNLKVVTLELGGKSPTIVFDDADLDQAVKWAAFGIYFNMGQACTAGSRIFVQESIYDKFLEMFTARTQELTERIGDPFASGTEHGPQVSQVQFDRVMAYIESGKSEGAKLHIGGERHGETGYFIKPTVFTECTRDMKIVREEIFGPVCAIMKFKTEEEVIEVANDTTYGLGCNVFSENINRAIRVAHALEAGSAWVNCSQAGDAAVPFGGYKQSGIGRELGEYAIHTCVHTTPVLIGGCFKN</sequence>
<dbReference type="PROSITE" id="PS00687">
    <property type="entry name" value="ALDEHYDE_DEHYDR_GLU"/>
    <property type="match status" value="1"/>
</dbReference>
<dbReference type="CDD" id="cd07091">
    <property type="entry name" value="ALDH_F1-2_Ald2-like"/>
    <property type="match status" value="1"/>
</dbReference>
<dbReference type="GO" id="GO:0016620">
    <property type="term" value="F:oxidoreductase activity, acting on the aldehyde or oxo group of donors, NAD or NADP as acceptor"/>
    <property type="evidence" value="ECO:0007669"/>
    <property type="project" value="InterPro"/>
</dbReference>
<evidence type="ECO:0000259" key="5">
    <source>
        <dbReference type="Pfam" id="PF00171"/>
    </source>
</evidence>
<evidence type="ECO:0000256" key="4">
    <source>
        <dbReference type="RuleBase" id="RU003345"/>
    </source>
</evidence>
<dbReference type="GO" id="GO:0019413">
    <property type="term" value="P:acetate biosynthetic process"/>
    <property type="evidence" value="ECO:0007669"/>
    <property type="project" value="UniProtKB-ARBA"/>
</dbReference>
<dbReference type="InterPro" id="IPR016162">
    <property type="entry name" value="Ald_DH_N"/>
</dbReference>
<dbReference type="InterPro" id="IPR015590">
    <property type="entry name" value="Aldehyde_DH_dom"/>
</dbReference>
<dbReference type="Gene3D" id="3.40.309.10">
    <property type="entry name" value="Aldehyde Dehydrogenase, Chain A, domain 2"/>
    <property type="match status" value="1"/>
</dbReference>
<dbReference type="PROSITE" id="PS00070">
    <property type="entry name" value="ALDEHYDE_DEHYDR_CYS"/>
    <property type="match status" value="1"/>
</dbReference>
<evidence type="ECO:0000313" key="7">
    <source>
        <dbReference type="Proteomes" id="UP000284842"/>
    </source>
</evidence>
<proteinExistence type="inferred from homology"/>
<dbReference type="EMBL" id="NHTK01000557">
    <property type="protein sequence ID" value="PPR06935.1"/>
    <property type="molecule type" value="Genomic_DNA"/>
</dbReference>
<keyword evidence="2 4" id="KW-0560">Oxidoreductase</keyword>
<name>A0A409YV80_9AGAR</name>
<dbReference type="OrthoDB" id="310895at2759"/>
<evidence type="ECO:0000313" key="6">
    <source>
        <dbReference type="EMBL" id="PPR06935.1"/>
    </source>
</evidence>
<dbReference type="InterPro" id="IPR016161">
    <property type="entry name" value="Ald_DH/histidinol_DH"/>
</dbReference>
<evidence type="ECO:0000256" key="1">
    <source>
        <dbReference type="ARBA" id="ARBA00009986"/>
    </source>
</evidence>
<evidence type="ECO:0000256" key="3">
    <source>
        <dbReference type="PROSITE-ProRule" id="PRU10007"/>
    </source>
</evidence>
<protein>
    <recommendedName>
        <fullName evidence="5">Aldehyde dehydrogenase domain-containing protein</fullName>
    </recommendedName>
</protein>
<dbReference type="PANTHER" id="PTHR11699">
    <property type="entry name" value="ALDEHYDE DEHYDROGENASE-RELATED"/>
    <property type="match status" value="1"/>
</dbReference>
<dbReference type="FunFam" id="3.40.605.10:FF:000050">
    <property type="entry name" value="Aldehyde dehydrogenase, mitochondrial"/>
    <property type="match status" value="1"/>
</dbReference>
<dbReference type="InterPro" id="IPR016163">
    <property type="entry name" value="Ald_DH_C"/>
</dbReference>
<comment type="similarity">
    <text evidence="1 4">Belongs to the aldehyde dehydrogenase family.</text>
</comment>
<evidence type="ECO:0000256" key="2">
    <source>
        <dbReference type="ARBA" id="ARBA00023002"/>
    </source>
</evidence>
<dbReference type="InterPro" id="IPR016160">
    <property type="entry name" value="Ald_DH_CS_CYS"/>
</dbReference>
<dbReference type="FunFam" id="3.40.309.10:FF:000001">
    <property type="entry name" value="Mitochondrial aldehyde dehydrogenase 2"/>
    <property type="match status" value="1"/>
</dbReference>
<dbReference type="InterPro" id="IPR029510">
    <property type="entry name" value="Ald_DH_CS_GLU"/>
</dbReference>
<keyword evidence="7" id="KW-1185">Reference proteome</keyword>
<dbReference type="FunCoup" id="A0A409YV80">
    <property type="interactions" value="242"/>
</dbReference>
<dbReference type="Proteomes" id="UP000284842">
    <property type="component" value="Unassembled WGS sequence"/>
</dbReference>
<organism evidence="6 7">
    <name type="scientific">Panaeolus cyanescens</name>
    <dbReference type="NCBI Taxonomy" id="181874"/>
    <lineage>
        <taxon>Eukaryota</taxon>
        <taxon>Fungi</taxon>
        <taxon>Dikarya</taxon>
        <taxon>Basidiomycota</taxon>
        <taxon>Agaricomycotina</taxon>
        <taxon>Agaricomycetes</taxon>
        <taxon>Agaricomycetidae</taxon>
        <taxon>Agaricales</taxon>
        <taxon>Agaricineae</taxon>
        <taxon>Galeropsidaceae</taxon>
        <taxon>Panaeolus</taxon>
    </lineage>
</organism>